<comment type="caution">
    <text evidence="3">The sequence shown here is derived from an EMBL/GenBank/DDBJ whole genome shotgun (WGS) entry which is preliminary data.</text>
</comment>
<feature type="compositionally biased region" description="Polar residues" evidence="2">
    <location>
        <begin position="81"/>
        <end position="91"/>
    </location>
</feature>
<name>A0A9Q0ATV2_9PEZI</name>
<dbReference type="Proteomes" id="UP000829685">
    <property type="component" value="Unassembled WGS sequence"/>
</dbReference>
<dbReference type="AlphaFoldDB" id="A0A9Q0ATV2"/>
<evidence type="ECO:0000313" key="4">
    <source>
        <dbReference type="Proteomes" id="UP000829685"/>
    </source>
</evidence>
<feature type="compositionally biased region" description="Polar residues" evidence="2">
    <location>
        <begin position="129"/>
        <end position="147"/>
    </location>
</feature>
<feature type="coiled-coil region" evidence="1">
    <location>
        <begin position="174"/>
        <end position="377"/>
    </location>
</feature>
<proteinExistence type="predicted"/>
<gene>
    <name evidence="3" type="ORF">JX265_002020</name>
</gene>
<feature type="region of interest" description="Disordered" evidence="2">
    <location>
        <begin position="1"/>
        <end position="156"/>
    </location>
</feature>
<feature type="compositionally biased region" description="Basic and acidic residues" evidence="2">
    <location>
        <begin position="1"/>
        <end position="12"/>
    </location>
</feature>
<reference evidence="3" key="1">
    <citation type="submission" date="2021-03" db="EMBL/GenBank/DDBJ databases">
        <title>Revisited historic fungal species revealed as producer of novel bioactive compounds through whole genome sequencing and comparative genomics.</title>
        <authorList>
            <person name="Vignolle G.A."/>
            <person name="Hochenegger N."/>
            <person name="Mach R.L."/>
            <person name="Mach-Aigner A.R."/>
            <person name="Javad Rahimi M."/>
            <person name="Salim K.A."/>
            <person name="Chan C.M."/>
            <person name="Lim L.B.L."/>
            <person name="Cai F."/>
            <person name="Druzhinina I.S."/>
            <person name="U'Ren J.M."/>
            <person name="Derntl C."/>
        </authorList>
    </citation>
    <scope>NUCLEOTIDE SEQUENCE</scope>
    <source>
        <strain evidence="3">TUCIM 5799</strain>
    </source>
</reference>
<dbReference type="EMBL" id="JAFIMR010000003">
    <property type="protein sequence ID" value="KAI1880399.1"/>
    <property type="molecule type" value="Genomic_DNA"/>
</dbReference>
<evidence type="ECO:0000313" key="3">
    <source>
        <dbReference type="EMBL" id="KAI1880399.1"/>
    </source>
</evidence>
<protein>
    <submittedName>
        <fullName evidence="3">Uncharacterized protein</fullName>
    </submittedName>
</protein>
<evidence type="ECO:0000256" key="1">
    <source>
        <dbReference type="SAM" id="Coils"/>
    </source>
</evidence>
<keyword evidence="1" id="KW-0175">Coiled coil</keyword>
<evidence type="ECO:0000256" key="2">
    <source>
        <dbReference type="SAM" id="MobiDB-lite"/>
    </source>
</evidence>
<organism evidence="3 4">
    <name type="scientific">Neoarthrinium moseri</name>
    <dbReference type="NCBI Taxonomy" id="1658444"/>
    <lineage>
        <taxon>Eukaryota</taxon>
        <taxon>Fungi</taxon>
        <taxon>Dikarya</taxon>
        <taxon>Ascomycota</taxon>
        <taxon>Pezizomycotina</taxon>
        <taxon>Sordariomycetes</taxon>
        <taxon>Xylariomycetidae</taxon>
        <taxon>Amphisphaeriales</taxon>
        <taxon>Apiosporaceae</taxon>
        <taxon>Neoarthrinium</taxon>
    </lineage>
</organism>
<sequence length="406" mass="45829">MTPQHIKSDSHGSSDANSARPRNPQSRSKAPPKSSSTGKCEASPIEISDSDDEPCISVYPPRTSIREQVAAPRPDLRHAKSSSGLVSTSVTPAKRERQSTTSTPIHKRQKIFTSDNETPCPLPHGSGRVRTQNGSYSSPYNSISVLSPQPEIRYSNDDEIPHLKKSLSESLQQNATLTSELAATKKALQEKTDKLADADRLVEELKQNLTTTKAFHDTEQSMFRKTREENTKFQEELKDMACQREKARTLKADLEEAKELVIAKDKQIEEFETAQCADRVKFDDLGRKLLESLDLAKKHENHNRELETQLDHEKDARESLRVEKSGLQQEVEQLKSRVSQLEADNATMMPVPDGGILEELRSELARIDRQEQQQLKAIQETQSRELKLIQERQQMMMVMGPPRIQG</sequence>
<accession>A0A9Q0ATV2</accession>
<keyword evidence="4" id="KW-1185">Reference proteome</keyword>
<feature type="compositionally biased region" description="Polar residues" evidence="2">
    <location>
        <begin position="23"/>
        <end position="38"/>
    </location>
</feature>